<keyword evidence="10" id="KW-1185">Reference proteome</keyword>
<feature type="binding site" evidence="5 7">
    <location>
        <position position="138"/>
    </location>
    <ligand>
        <name>substrate</name>
    </ligand>
</feature>
<dbReference type="GO" id="GO:0009252">
    <property type="term" value="P:peptidoglycan biosynthetic process"/>
    <property type="evidence" value="ECO:0007669"/>
    <property type="project" value="TreeGrafter"/>
</dbReference>
<dbReference type="AlphaFoldDB" id="A0A4V2SYE0"/>
<dbReference type="NCBIfam" id="TIGR00492">
    <property type="entry name" value="alr"/>
    <property type="match status" value="1"/>
</dbReference>
<sequence>MNTSMIHRDAWVEIHLDCIEENIRQIRGHLPPATHFMAAVKANAYGHGDTQIAKLALKSGADSLAVALLSEAIVLRNQGIKGPILVLTPILPSNVDLAIDHDLTLTVFQESWLKEMRQYKKSTTPLKIHLKMDTGLGRIGIREKSEWLEIVSLLSHRDVIVEGVYTHFATANSSDPTYYHKQYARFQEMMEWVKEAGISVDYYHCANSASSLCFPENALDVVRIGVAMFGIYPSQHVKENIPFSLQPALSLHSKIAHIKKLQAGDFVGYDNAYQAKGEEWIATIPIGYADGWFRCFQGMDVLIDGKKMPIISKICMDQIMVRLPSKYPLGTKVTLIGRQGEEEITLYDLAEHIGSVPQEIPSMITYRVPKIYYYRGEVVEIVSEGNGNTKQSYALR</sequence>
<dbReference type="FunFam" id="3.20.20.10:FF:000002">
    <property type="entry name" value="Alanine racemase"/>
    <property type="match status" value="1"/>
</dbReference>
<comment type="pathway">
    <text evidence="5">Amino-acid biosynthesis; D-alanine biosynthesis; D-alanine from L-alanine: step 1/1.</text>
</comment>
<accession>A0A4V2SYE0</accession>
<evidence type="ECO:0000313" key="10">
    <source>
        <dbReference type="Proteomes" id="UP000294746"/>
    </source>
</evidence>
<reference evidence="9 10" key="1">
    <citation type="submission" date="2019-03" db="EMBL/GenBank/DDBJ databases">
        <title>Genomic Encyclopedia of Type Strains, Phase IV (KMG-IV): sequencing the most valuable type-strain genomes for metagenomic binning, comparative biology and taxonomic classification.</title>
        <authorList>
            <person name="Goeker M."/>
        </authorList>
    </citation>
    <scope>NUCLEOTIDE SEQUENCE [LARGE SCALE GENOMIC DNA]</scope>
    <source>
        <strain evidence="9 10">DSM 46831</strain>
    </source>
</reference>
<feature type="active site" description="Proton acceptor; specific for L-alanine" evidence="5">
    <location>
        <position position="269"/>
    </location>
</feature>
<dbReference type="HAMAP" id="MF_01201">
    <property type="entry name" value="Ala_racemase"/>
    <property type="match status" value="1"/>
</dbReference>
<comment type="catalytic activity">
    <reaction evidence="1 5">
        <text>L-alanine = D-alanine</text>
        <dbReference type="Rhea" id="RHEA:20249"/>
        <dbReference type="ChEBI" id="CHEBI:57416"/>
        <dbReference type="ChEBI" id="CHEBI:57972"/>
        <dbReference type="EC" id="5.1.1.1"/>
    </reaction>
</comment>
<evidence type="ECO:0000256" key="4">
    <source>
        <dbReference type="ARBA" id="ARBA00023235"/>
    </source>
</evidence>
<dbReference type="FunFam" id="2.40.37.10:FF:000006">
    <property type="entry name" value="Alanine racemase"/>
    <property type="match status" value="1"/>
</dbReference>
<evidence type="ECO:0000256" key="2">
    <source>
        <dbReference type="ARBA" id="ARBA00001933"/>
    </source>
</evidence>
<evidence type="ECO:0000259" key="8">
    <source>
        <dbReference type="SMART" id="SM01005"/>
    </source>
</evidence>
<evidence type="ECO:0000256" key="5">
    <source>
        <dbReference type="HAMAP-Rule" id="MF_01201"/>
    </source>
</evidence>
<gene>
    <name evidence="9" type="ORF">EDD57_10689</name>
</gene>
<name>A0A4V2SYE0_9BACL</name>
<feature type="active site" description="Proton acceptor; specific for D-alanine" evidence="5">
    <location>
        <position position="41"/>
    </location>
</feature>
<dbReference type="Gene3D" id="2.40.37.10">
    <property type="entry name" value="Lyase, Ornithine Decarboxylase, Chain A, domain 1"/>
    <property type="match status" value="1"/>
</dbReference>
<dbReference type="CDD" id="cd00430">
    <property type="entry name" value="PLPDE_III_AR"/>
    <property type="match status" value="1"/>
</dbReference>
<organism evidence="9 10">
    <name type="scientific">Baia soyae</name>
    <dbReference type="NCBI Taxonomy" id="1544746"/>
    <lineage>
        <taxon>Bacteria</taxon>
        <taxon>Bacillati</taxon>
        <taxon>Bacillota</taxon>
        <taxon>Bacilli</taxon>
        <taxon>Bacillales</taxon>
        <taxon>Thermoactinomycetaceae</taxon>
        <taxon>Baia</taxon>
    </lineage>
</organism>
<dbReference type="PANTHER" id="PTHR30511:SF0">
    <property type="entry name" value="ALANINE RACEMASE, CATABOLIC-RELATED"/>
    <property type="match status" value="1"/>
</dbReference>
<dbReference type="EMBL" id="SLXV01000006">
    <property type="protein sequence ID" value="TCP69773.1"/>
    <property type="molecule type" value="Genomic_DNA"/>
</dbReference>
<dbReference type="OrthoDB" id="9813814at2"/>
<dbReference type="GO" id="GO:0030170">
    <property type="term" value="F:pyridoxal phosphate binding"/>
    <property type="evidence" value="ECO:0007669"/>
    <property type="project" value="UniProtKB-UniRule"/>
</dbReference>
<protein>
    <recommendedName>
        <fullName evidence="5">Alanine racemase</fullName>
        <ecNumber evidence="5">5.1.1.1</ecNumber>
    </recommendedName>
</protein>
<feature type="modified residue" description="N6-(pyridoxal phosphate)lysine" evidence="5 6">
    <location>
        <position position="41"/>
    </location>
</feature>
<dbReference type="InterPro" id="IPR009006">
    <property type="entry name" value="Ala_racemase/Decarboxylase_C"/>
</dbReference>
<comment type="cofactor">
    <cofactor evidence="2 5 6">
        <name>pyridoxal 5'-phosphate</name>
        <dbReference type="ChEBI" id="CHEBI:597326"/>
    </cofactor>
</comment>
<dbReference type="Pfam" id="PF01168">
    <property type="entry name" value="Ala_racemase_N"/>
    <property type="match status" value="1"/>
</dbReference>
<dbReference type="Pfam" id="PF00842">
    <property type="entry name" value="Ala_racemase_C"/>
    <property type="match status" value="1"/>
</dbReference>
<dbReference type="PRINTS" id="PR00992">
    <property type="entry name" value="ALARACEMASE"/>
</dbReference>
<dbReference type="GO" id="GO:0030632">
    <property type="term" value="P:D-alanine biosynthetic process"/>
    <property type="evidence" value="ECO:0007669"/>
    <property type="project" value="UniProtKB-UniRule"/>
</dbReference>
<feature type="binding site" evidence="5 7">
    <location>
        <position position="316"/>
    </location>
    <ligand>
        <name>substrate</name>
    </ligand>
</feature>
<dbReference type="InterPro" id="IPR020622">
    <property type="entry name" value="Ala_racemase_pyridoxalP-BS"/>
</dbReference>
<comment type="function">
    <text evidence="5">Catalyzes the interconversion of L-alanine and D-alanine. May also act on other amino acids.</text>
</comment>
<comment type="similarity">
    <text evidence="5">Belongs to the alanine racemase family.</text>
</comment>
<dbReference type="PROSITE" id="PS00395">
    <property type="entry name" value="ALANINE_RACEMASE"/>
    <property type="match status" value="1"/>
</dbReference>
<evidence type="ECO:0000313" key="9">
    <source>
        <dbReference type="EMBL" id="TCP69773.1"/>
    </source>
</evidence>
<dbReference type="SMART" id="SM01005">
    <property type="entry name" value="Ala_racemase_C"/>
    <property type="match status" value="1"/>
</dbReference>
<dbReference type="InterPro" id="IPR029066">
    <property type="entry name" value="PLP-binding_barrel"/>
</dbReference>
<evidence type="ECO:0000256" key="6">
    <source>
        <dbReference type="PIRSR" id="PIRSR600821-50"/>
    </source>
</evidence>
<dbReference type="EC" id="5.1.1.1" evidence="5"/>
<dbReference type="UniPathway" id="UPA00042">
    <property type="reaction ID" value="UER00497"/>
</dbReference>
<dbReference type="SUPFAM" id="SSF51419">
    <property type="entry name" value="PLP-binding barrel"/>
    <property type="match status" value="1"/>
</dbReference>
<evidence type="ECO:0000256" key="3">
    <source>
        <dbReference type="ARBA" id="ARBA00022898"/>
    </source>
</evidence>
<dbReference type="GO" id="GO:0008784">
    <property type="term" value="F:alanine racemase activity"/>
    <property type="evidence" value="ECO:0007669"/>
    <property type="project" value="UniProtKB-UniRule"/>
</dbReference>
<evidence type="ECO:0000256" key="7">
    <source>
        <dbReference type="PIRSR" id="PIRSR600821-52"/>
    </source>
</evidence>
<dbReference type="InterPro" id="IPR000821">
    <property type="entry name" value="Ala_racemase"/>
</dbReference>
<dbReference type="SUPFAM" id="SSF50621">
    <property type="entry name" value="Alanine racemase C-terminal domain-like"/>
    <property type="match status" value="1"/>
</dbReference>
<keyword evidence="3 5" id="KW-0663">Pyridoxal phosphate</keyword>
<dbReference type="Gene3D" id="3.20.20.10">
    <property type="entry name" value="Alanine racemase"/>
    <property type="match status" value="1"/>
</dbReference>
<feature type="domain" description="Alanine racemase C-terminal" evidence="8">
    <location>
        <begin position="248"/>
        <end position="373"/>
    </location>
</feature>
<dbReference type="InterPro" id="IPR001608">
    <property type="entry name" value="Ala_racemase_N"/>
</dbReference>
<dbReference type="RefSeq" id="WP_131848107.1">
    <property type="nucleotide sequence ID" value="NZ_SLXV01000006.1"/>
</dbReference>
<dbReference type="InterPro" id="IPR011079">
    <property type="entry name" value="Ala_racemase_C"/>
</dbReference>
<keyword evidence="4 5" id="KW-0413">Isomerase</keyword>
<dbReference type="GO" id="GO:0005829">
    <property type="term" value="C:cytosol"/>
    <property type="evidence" value="ECO:0007669"/>
    <property type="project" value="TreeGrafter"/>
</dbReference>
<dbReference type="PANTHER" id="PTHR30511">
    <property type="entry name" value="ALANINE RACEMASE"/>
    <property type="match status" value="1"/>
</dbReference>
<evidence type="ECO:0000256" key="1">
    <source>
        <dbReference type="ARBA" id="ARBA00000316"/>
    </source>
</evidence>
<proteinExistence type="inferred from homology"/>
<comment type="caution">
    <text evidence="9">The sequence shown here is derived from an EMBL/GenBank/DDBJ whole genome shotgun (WGS) entry which is preliminary data.</text>
</comment>
<dbReference type="Proteomes" id="UP000294746">
    <property type="component" value="Unassembled WGS sequence"/>
</dbReference>